<dbReference type="PANTHER" id="PTHR46112">
    <property type="entry name" value="AMINOPEPTIDASE"/>
    <property type="match status" value="1"/>
</dbReference>
<keyword evidence="3" id="KW-0645">Protease</keyword>
<organism evidence="3 4">
    <name type="scientific">Paenibacillus terricola</name>
    <dbReference type="NCBI Taxonomy" id="2763503"/>
    <lineage>
        <taxon>Bacteria</taxon>
        <taxon>Bacillati</taxon>
        <taxon>Bacillota</taxon>
        <taxon>Bacilli</taxon>
        <taxon>Bacillales</taxon>
        <taxon>Paenibacillaceae</taxon>
        <taxon>Paenibacillus</taxon>
    </lineage>
</organism>
<protein>
    <submittedName>
        <fullName evidence="3">Aminopeptidase P family protein</fullName>
    </submittedName>
</protein>
<dbReference type="CDD" id="cd01066">
    <property type="entry name" value="APP_MetAP"/>
    <property type="match status" value="1"/>
</dbReference>
<feature type="domain" description="Peptidase M24" evidence="1">
    <location>
        <begin position="177"/>
        <end position="412"/>
    </location>
</feature>
<reference evidence="3 4" key="1">
    <citation type="submission" date="2020-09" db="EMBL/GenBank/DDBJ databases">
        <title>Paenibacillus sp. strain PR3 16S rRNA gene Genome sequencing and assembly.</title>
        <authorList>
            <person name="Kim J."/>
        </authorList>
    </citation>
    <scope>NUCLEOTIDE SEQUENCE [LARGE SCALE GENOMIC DNA]</scope>
    <source>
        <strain evidence="3 4">PR3</strain>
    </source>
</reference>
<dbReference type="GO" id="GO:0004177">
    <property type="term" value="F:aminopeptidase activity"/>
    <property type="evidence" value="ECO:0007669"/>
    <property type="project" value="UniProtKB-KW"/>
</dbReference>
<dbReference type="Pfam" id="PF00557">
    <property type="entry name" value="Peptidase_M24"/>
    <property type="match status" value="1"/>
</dbReference>
<evidence type="ECO:0000259" key="2">
    <source>
        <dbReference type="Pfam" id="PF01321"/>
    </source>
</evidence>
<dbReference type="SUPFAM" id="SSF53092">
    <property type="entry name" value="Creatinase/prolidase N-terminal domain"/>
    <property type="match status" value="1"/>
</dbReference>
<dbReference type="PANTHER" id="PTHR46112:SF2">
    <property type="entry name" value="XAA-PRO AMINOPEPTIDASE P-RELATED"/>
    <property type="match status" value="1"/>
</dbReference>
<evidence type="ECO:0000259" key="1">
    <source>
        <dbReference type="Pfam" id="PF00557"/>
    </source>
</evidence>
<dbReference type="Pfam" id="PF01321">
    <property type="entry name" value="Creatinase_N"/>
    <property type="match status" value="1"/>
</dbReference>
<name>A0ABR8N2G1_9BACL</name>
<dbReference type="Proteomes" id="UP000609346">
    <property type="component" value="Unassembled WGS sequence"/>
</dbReference>
<dbReference type="InterPro" id="IPR036005">
    <property type="entry name" value="Creatinase/aminopeptidase-like"/>
</dbReference>
<accession>A0ABR8N2G1</accession>
<proteinExistence type="predicted"/>
<keyword evidence="3" id="KW-0031">Aminopeptidase</keyword>
<gene>
    <name evidence="3" type="ORF">H8B09_21730</name>
</gene>
<keyword evidence="4" id="KW-1185">Reference proteome</keyword>
<sequence>MTGTNDFTADQAAYDYIPAEEIANRINALQQRLVAEKLSAVLVTHNVSVLYWTGTMQTGYLFVPAAGEPTLYVRRSVERAKREASIRTVPLGSFSRFGQTLRQDYASIFESEGPPRVGADLDTLPASTYLKLASFVSEAYDGDKGGAALPDRGLSRLTDASPLLRRARMVKSAWEIERIERAAVALEESLAEALPELKEGVSELEWIARVEYGVRCRGHIGVMRLRGYNQEVPTGMVGSGTAAAEPTYFDGPAGGRGLGPSAPQSVSMKRFARNEPILLDLGCCIDGYVIDQTRTAVIGELSDELKEAYGAAEHIIREVEKLMVEGARCSDIYVASLKLAADRGLADHFMGFGADQVRFLGHGIGLEIDEWPVLANGFDMPLEPGMVLAVEPKFTFPGVGVVGIENSYVITAGGSPPRALTRTKEQLFVL</sequence>
<dbReference type="Gene3D" id="3.90.230.10">
    <property type="entry name" value="Creatinase/methionine aminopeptidase superfamily"/>
    <property type="match status" value="1"/>
</dbReference>
<keyword evidence="3" id="KW-0378">Hydrolase</keyword>
<dbReference type="Gene3D" id="3.40.350.10">
    <property type="entry name" value="Creatinase/prolidase N-terminal domain"/>
    <property type="match status" value="1"/>
</dbReference>
<dbReference type="EMBL" id="JACXZA010000006">
    <property type="protein sequence ID" value="MBD3921405.1"/>
    <property type="molecule type" value="Genomic_DNA"/>
</dbReference>
<evidence type="ECO:0000313" key="4">
    <source>
        <dbReference type="Proteomes" id="UP000609346"/>
    </source>
</evidence>
<feature type="domain" description="Creatinase N-terminal" evidence="2">
    <location>
        <begin position="25"/>
        <end position="170"/>
    </location>
</feature>
<dbReference type="InterPro" id="IPR000994">
    <property type="entry name" value="Pept_M24"/>
</dbReference>
<dbReference type="InterPro" id="IPR000587">
    <property type="entry name" value="Creatinase_N"/>
</dbReference>
<evidence type="ECO:0000313" key="3">
    <source>
        <dbReference type="EMBL" id="MBD3921405.1"/>
    </source>
</evidence>
<dbReference type="InterPro" id="IPR029149">
    <property type="entry name" value="Creatin/AminoP/Spt16_N"/>
</dbReference>
<dbReference type="InterPro" id="IPR050659">
    <property type="entry name" value="Peptidase_M24B"/>
</dbReference>
<dbReference type="SUPFAM" id="SSF55920">
    <property type="entry name" value="Creatinase/aminopeptidase"/>
    <property type="match status" value="1"/>
</dbReference>
<dbReference type="RefSeq" id="WP_191205715.1">
    <property type="nucleotide sequence ID" value="NZ_JACXZA010000006.1"/>
</dbReference>
<comment type="caution">
    <text evidence="3">The sequence shown here is derived from an EMBL/GenBank/DDBJ whole genome shotgun (WGS) entry which is preliminary data.</text>
</comment>